<dbReference type="InterPro" id="IPR010667">
    <property type="entry name" value="Phage_T4_Gp19"/>
</dbReference>
<dbReference type="Proteomes" id="UP000199651">
    <property type="component" value="Unassembled WGS sequence"/>
</dbReference>
<protein>
    <submittedName>
        <fullName evidence="1">Conserved hypothetical phage tail region protein</fullName>
    </submittedName>
</protein>
<dbReference type="PANTHER" id="PTHR38009">
    <property type="entry name" value="CONSERVED HYPOTHETICAL PHAGE TAIL PROTEIN"/>
    <property type="match status" value="1"/>
</dbReference>
<dbReference type="Pfam" id="PF06841">
    <property type="entry name" value="Phage_T4_gp19"/>
    <property type="match status" value="1"/>
</dbReference>
<organism evidence="1 2">
    <name type="scientific">Actinokineospora alba</name>
    <dbReference type="NCBI Taxonomy" id="504798"/>
    <lineage>
        <taxon>Bacteria</taxon>
        <taxon>Bacillati</taxon>
        <taxon>Actinomycetota</taxon>
        <taxon>Actinomycetes</taxon>
        <taxon>Pseudonocardiales</taxon>
        <taxon>Pseudonocardiaceae</taxon>
        <taxon>Actinokineospora</taxon>
    </lineage>
</organism>
<reference evidence="2" key="1">
    <citation type="submission" date="2016-10" db="EMBL/GenBank/DDBJ databases">
        <authorList>
            <person name="Varghese N."/>
            <person name="Submissions S."/>
        </authorList>
    </citation>
    <scope>NUCLEOTIDE SEQUENCE [LARGE SCALE GENOMIC DNA]</scope>
    <source>
        <strain evidence="2">IBRC-M 10655</strain>
    </source>
</reference>
<dbReference type="EMBL" id="FNJB01000001">
    <property type="protein sequence ID" value="SDN90050.1"/>
    <property type="molecule type" value="Genomic_DNA"/>
</dbReference>
<gene>
    <name evidence="1" type="ORF">SAMN05192558_101243</name>
</gene>
<sequence>MLPLKAAQGLGLSGDVGMSHQFRVTIDSGTYDLGTWTKVAGLTVNFGSCQYRCGEDNEMMTFPGNAKYGNVKLARAACSDSQTVQKWLIETARKIVPLSGEIQMINSMFLTVASWELKECYPISWSITEFDAGNSRPALETLELAHTAFLPAELRAGF</sequence>
<proteinExistence type="predicted"/>
<name>A0A1H0F5V3_9PSEU</name>
<dbReference type="AlphaFoldDB" id="A0A1H0F5V3"/>
<keyword evidence="2" id="KW-1185">Reference proteome</keyword>
<accession>A0A1H0F5V3</accession>
<evidence type="ECO:0000313" key="1">
    <source>
        <dbReference type="EMBL" id="SDN90050.1"/>
    </source>
</evidence>
<dbReference type="InterPro" id="IPR011747">
    <property type="entry name" value="CHP02241"/>
</dbReference>
<dbReference type="STRING" id="504798.SAMN05421871_103627"/>
<evidence type="ECO:0000313" key="2">
    <source>
        <dbReference type="Proteomes" id="UP000199651"/>
    </source>
</evidence>
<dbReference type="PANTHER" id="PTHR38009:SF1">
    <property type="entry name" value="CONSERVED HYPOTHETICAL PHAGE TAIL PROTEIN"/>
    <property type="match status" value="1"/>
</dbReference>
<dbReference type="GO" id="GO:0005198">
    <property type="term" value="F:structural molecule activity"/>
    <property type="evidence" value="ECO:0007669"/>
    <property type="project" value="InterPro"/>
</dbReference>